<evidence type="ECO:0000313" key="4">
    <source>
        <dbReference type="Proteomes" id="UP000807504"/>
    </source>
</evidence>
<feature type="compositionally biased region" description="Basic residues" evidence="1">
    <location>
        <begin position="102"/>
        <end position="116"/>
    </location>
</feature>
<evidence type="ECO:0000259" key="2">
    <source>
        <dbReference type="Pfam" id="PF11977"/>
    </source>
</evidence>
<dbReference type="FunFam" id="3.40.50.11980:FF:000001">
    <property type="entry name" value="ZC3H12A isoform 1"/>
    <property type="match status" value="1"/>
</dbReference>
<keyword evidence="4" id="KW-1185">Reference proteome</keyword>
<feature type="domain" description="RNase NYN" evidence="2">
    <location>
        <begin position="268"/>
        <end position="424"/>
    </location>
</feature>
<dbReference type="Gene3D" id="3.40.50.11980">
    <property type="match status" value="1"/>
</dbReference>
<reference evidence="3" key="1">
    <citation type="journal article" date="2020" name="bioRxiv">
        <title>Chromosome-level reference genome of the European wasp spider Argiope bruennichi: a resource for studies on range expansion and evolutionary adaptation.</title>
        <authorList>
            <person name="Sheffer M.M."/>
            <person name="Hoppe A."/>
            <person name="Krehenwinkel H."/>
            <person name="Uhl G."/>
            <person name="Kuss A.W."/>
            <person name="Jensen L."/>
            <person name="Jensen C."/>
            <person name="Gillespie R.G."/>
            <person name="Hoff K.J."/>
            <person name="Prost S."/>
        </authorList>
    </citation>
    <scope>NUCLEOTIDE SEQUENCE</scope>
</reference>
<dbReference type="EMBL" id="JABXBU010001863">
    <property type="protein sequence ID" value="KAF8782211.1"/>
    <property type="molecule type" value="Genomic_DNA"/>
</dbReference>
<gene>
    <name evidence="3" type="ORF">HNY73_012531</name>
</gene>
<sequence length="430" mass="48582">MENLLLTPDEQRLVLKLKNIIQRRYNVSIHIPDYVSPCDHDVVVATVYGGKIDLVKNFIQKRLDQMKQRREQRITVENNVTTITLSDSDSSLSPNPMEMQPKRKKRQKRRPKKKSAASKESGDSVVLSSTILLEDSGESADDDDNVQNRSKDESSPLTDYIPIISEKENTVNFNEIDGKINSSTKTKPESPNPSPGYISVENAQLNGNFNEHNPVDDTIELSDSPLSPDFISLHSEEKEESIPNGIDDCDIIIEDEIPRPIVSGPKSLRPVVIDGSNVAREHGRVTNTFSCKGIKIAIDYFLQRGHTQVTAFVPHYRRHNRFGPILTTDQPLLEELAKAQHVVFTPSRRINNKRVTCYDDRFIVELAAKTGGVILSNDNYRDLVDENEEFKRTINERLLMFCFVGDIIMIPQDPLGRNGPSLENFLSFPA</sequence>
<feature type="compositionally biased region" description="Acidic residues" evidence="1">
    <location>
        <begin position="135"/>
        <end position="145"/>
    </location>
</feature>
<dbReference type="Pfam" id="PF11977">
    <property type="entry name" value="RNase_Zc3h12a"/>
    <property type="match status" value="1"/>
</dbReference>
<dbReference type="InterPro" id="IPR021869">
    <property type="entry name" value="RNase_Zc3h12_NYN"/>
</dbReference>
<comment type="caution">
    <text evidence="3">The sequence shown here is derived from an EMBL/GenBank/DDBJ whole genome shotgun (WGS) entry which is preliminary data.</text>
</comment>
<protein>
    <submittedName>
        <fullName evidence="3">Putative ribonuclease ZC3H12C like protein</fullName>
    </submittedName>
</protein>
<dbReference type="PANTHER" id="PTHR12876">
    <property type="entry name" value="N4BP1-RELATED"/>
    <property type="match status" value="1"/>
</dbReference>
<evidence type="ECO:0000313" key="3">
    <source>
        <dbReference type="EMBL" id="KAF8782211.1"/>
    </source>
</evidence>
<dbReference type="GO" id="GO:0004521">
    <property type="term" value="F:RNA endonuclease activity"/>
    <property type="evidence" value="ECO:0007669"/>
    <property type="project" value="TreeGrafter"/>
</dbReference>
<dbReference type="Proteomes" id="UP000807504">
    <property type="component" value="Unassembled WGS sequence"/>
</dbReference>
<dbReference type="InterPro" id="IPR051101">
    <property type="entry name" value="ZC3H12/N4BP1_RNase_Reg"/>
</dbReference>
<dbReference type="CDD" id="cd18719">
    <property type="entry name" value="PIN_Zc3h12a-N4BP1-like"/>
    <property type="match status" value="1"/>
</dbReference>
<dbReference type="GO" id="GO:0005634">
    <property type="term" value="C:nucleus"/>
    <property type="evidence" value="ECO:0007669"/>
    <property type="project" value="TreeGrafter"/>
</dbReference>
<organism evidence="3 4">
    <name type="scientific">Argiope bruennichi</name>
    <name type="common">Wasp spider</name>
    <name type="synonym">Aranea bruennichi</name>
    <dbReference type="NCBI Taxonomy" id="94029"/>
    <lineage>
        <taxon>Eukaryota</taxon>
        <taxon>Metazoa</taxon>
        <taxon>Ecdysozoa</taxon>
        <taxon>Arthropoda</taxon>
        <taxon>Chelicerata</taxon>
        <taxon>Arachnida</taxon>
        <taxon>Araneae</taxon>
        <taxon>Araneomorphae</taxon>
        <taxon>Entelegynae</taxon>
        <taxon>Araneoidea</taxon>
        <taxon>Araneidae</taxon>
        <taxon>Argiope</taxon>
    </lineage>
</organism>
<feature type="region of interest" description="Disordered" evidence="1">
    <location>
        <begin position="78"/>
        <end position="160"/>
    </location>
</feature>
<dbReference type="AlphaFoldDB" id="A0A8T0EWU8"/>
<name>A0A8T0EWU8_ARGBR</name>
<dbReference type="GO" id="GO:0036464">
    <property type="term" value="C:cytoplasmic ribonucleoprotein granule"/>
    <property type="evidence" value="ECO:0007669"/>
    <property type="project" value="TreeGrafter"/>
</dbReference>
<dbReference type="GO" id="GO:0003729">
    <property type="term" value="F:mRNA binding"/>
    <property type="evidence" value="ECO:0007669"/>
    <property type="project" value="TreeGrafter"/>
</dbReference>
<evidence type="ECO:0000256" key="1">
    <source>
        <dbReference type="SAM" id="MobiDB-lite"/>
    </source>
</evidence>
<accession>A0A8T0EWU8</accession>
<reference evidence="3" key="2">
    <citation type="submission" date="2020-06" db="EMBL/GenBank/DDBJ databases">
        <authorList>
            <person name="Sheffer M."/>
        </authorList>
    </citation>
    <scope>NUCLEOTIDE SEQUENCE</scope>
</reference>
<proteinExistence type="predicted"/>
<dbReference type="PANTHER" id="PTHR12876:SF35">
    <property type="entry name" value="LD08718P-RELATED"/>
    <property type="match status" value="1"/>
</dbReference>